<evidence type="ECO:0000259" key="4">
    <source>
        <dbReference type="Pfam" id="PF13490"/>
    </source>
</evidence>
<evidence type="ECO:0000256" key="2">
    <source>
        <dbReference type="ARBA" id="ARBA00023163"/>
    </source>
</evidence>
<dbReference type="InterPro" id="IPR041916">
    <property type="entry name" value="Anti_sigma_zinc_sf"/>
</dbReference>
<dbReference type="RefSeq" id="WP_307110228.1">
    <property type="nucleotide sequence ID" value="NZ_JAURUE010000001.1"/>
</dbReference>
<dbReference type="Proteomes" id="UP001234880">
    <property type="component" value="Unassembled WGS sequence"/>
</dbReference>
<sequence length="274" mass="28452">MTAQTHHHPGHDAVGAYALGVLDESDATHVEEHLAGCAPCGRRLDELTGLEPLLADLAAGVPGIHGTPGRTQLGGHTPHAFSATPHAIETLTARPGPALLHRMLGEVAASRAKRRRRGLYLVAAAAALIIGGPLGTIAVTSGSGSSGADSSAAGAAESTLFAGMPDKVRGTDPDTKVDAAVALEDRLWGTDAVLRLKNVKGPLDCSLIAISKDGQEQTMTTWSVPAWGYGIEDSPRAVAREPLWAHGGAALQRADIDRFEVRTSEGKRLISLDV</sequence>
<keyword evidence="2" id="KW-0804">Transcription</keyword>
<organism evidence="5 6">
    <name type="scientific">Streptomyces demainii</name>
    <dbReference type="NCBI Taxonomy" id="588122"/>
    <lineage>
        <taxon>Bacteria</taxon>
        <taxon>Bacillati</taxon>
        <taxon>Actinomycetota</taxon>
        <taxon>Actinomycetes</taxon>
        <taxon>Kitasatosporales</taxon>
        <taxon>Streptomycetaceae</taxon>
        <taxon>Streptomyces</taxon>
    </lineage>
</organism>
<dbReference type="InterPro" id="IPR027383">
    <property type="entry name" value="Znf_put"/>
</dbReference>
<evidence type="ECO:0000313" key="6">
    <source>
        <dbReference type="Proteomes" id="UP001234880"/>
    </source>
</evidence>
<proteinExistence type="predicted"/>
<feature type="domain" description="Putative zinc-finger" evidence="4">
    <location>
        <begin position="12"/>
        <end position="40"/>
    </location>
</feature>
<accession>A0ABT9KKR2</accession>
<evidence type="ECO:0000256" key="1">
    <source>
        <dbReference type="ARBA" id="ARBA00023015"/>
    </source>
</evidence>
<reference evidence="5 6" key="1">
    <citation type="submission" date="2023-07" db="EMBL/GenBank/DDBJ databases">
        <title>Sequencing the genomes of 1000 actinobacteria strains.</title>
        <authorList>
            <person name="Klenk H.-P."/>
        </authorList>
    </citation>
    <scope>NUCLEOTIDE SEQUENCE [LARGE SCALE GENOMIC DNA]</scope>
    <source>
        <strain evidence="5 6">DSM 41600</strain>
    </source>
</reference>
<gene>
    <name evidence="5" type="ORF">JOF35_001295</name>
</gene>
<feature type="transmembrane region" description="Helical" evidence="3">
    <location>
        <begin position="119"/>
        <end position="139"/>
    </location>
</feature>
<evidence type="ECO:0000256" key="3">
    <source>
        <dbReference type="SAM" id="Phobius"/>
    </source>
</evidence>
<keyword evidence="6" id="KW-1185">Reference proteome</keyword>
<evidence type="ECO:0000313" key="5">
    <source>
        <dbReference type="EMBL" id="MDP9609018.1"/>
    </source>
</evidence>
<dbReference type="Gene3D" id="1.10.10.1320">
    <property type="entry name" value="Anti-sigma factor, zinc-finger domain"/>
    <property type="match status" value="1"/>
</dbReference>
<keyword evidence="3" id="KW-0472">Membrane</keyword>
<comment type="caution">
    <text evidence="5">The sequence shown here is derived from an EMBL/GenBank/DDBJ whole genome shotgun (WGS) entry which is preliminary data.</text>
</comment>
<protein>
    <recommendedName>
        <fullName evidence="4">Putative zinc-finger domain-containing protein</fullName>
    </recommendedName>
</protein>
<dbReference type="EMBL" id="JAURUE010000001">
    <property type="protein sequence ID" value="MDP9609018.1"/>
    <property type="molecule type" value="Genomic_DNA"/>
</dbReference>
<keyword evidence="3" id="KW-1133">Transmembrane helix</keyword>
<dbReference type="Pfam" id="PF13490">
    <property type="entry name" value="zf-HC2"/>
    <property type="match status" value="1"/>
</dbReference>
<keyword evidence="1" id="KW-0805">Transcription regulation</keyword>
<keyword evidence="3" id="KW-0812">Transmembrane</keyword>
<name>A0ABT9KKR2_9ACTN</name>